<feature type="compositionally biased region" description="Low complexity" evidence="1">
    <location>
        <begin position="238"/>
        <end position="261"/>
    </location>
</feature>
<evidence type="ECO:0000256" key="1">
    <source>
        <dbReference type="SAM" id="MobiDB-lite"/>
    </source>
</evidence>
<name>A0A9P7MYF5_9HYPO</name>
<feature type="region of interest" description="Disordered" evidence="1">
    <location>
        <begin position="213"/>
        <end position="284"/>
    </location>
</feature>
<proteinExistence type="predicted"/>
<feature type="region of interest" description="Disordered" evidence="1">
    <location>
        <begin position="399"/>
        <end position="444"/>
    </location>
</feature>
<feature type="region of interest" description="Disordered" evidence="1">
    <location>
        <begin position="1"/>
        <end position="37"/>
    </location>
</feature>
<feature type="compositionally biased region" description="Basic and acidic residues" evidence="1">
    <location>
        <begin position="405"/>
        <end position="419"/>
    </location>
</feature>
<dbReference type="OrthoDB" id="1703270at2759"/>
<evidence type="ECO:0000313" key="3">
    <source>
        <dbReference type="Proteomes" id="UP000784919"/>
    </source>
</evidence>
<comment type="caution">
    <text evidence="2">The sequence shown here is derived from an EMBL/GenBank/DDBJ whole genome shotgun (WGS) entry which is preliminary data.</text>
</comment>
<evidence type="ECO:0000313" key="2">
    <source>
        <dbReference type="EMBL" id="KAG5976780.1"/>
    </source>
</evidence>
<dbReference type="AlphaFoldDB" id="A0A9P7MYF5"/>
<protein>
    <submittedName>
        <fullName evidence="2">Uncharacterized protein</fullName>
    </submittedName>
</protein>
<dbReference type="Proteomes" id="UP000784919">
    <property type="component" value="Unassembled WGS sequence"/>
</dbReference>
<feature type="region of interest" description="Disordered" evidence="1">
    <location>
        <begin position="482"/>
        <end position="505"/>
    </location>
</feature>
<gene>
    <name evidence="2" type="ORF">E4U56_001451</name>
</gene>
<accession>A0A9P7MYF5</accession>
<dbReference type="EMBL" id="SRPS01000014">
    <property type="protein sequence ID" value="KAG5976780.1"/>
    <property type="molecule type" value="Genomic_DNA"/>
</dbReference>
<sequence length="719" mass="79433">MNPCAKKLMPSSTQDVEDVEASSSATTLKENAGPSSHAGIRFMMPESDETHRAFQPLPYDMEAALLPLQRPSLDNITSDAALSRDLQFGSHQVWSVHPWYNQGIVSEQDCGTLPQHLDESSSVLPMNSFSAHLSGLLSAGTESTEVVIEKPSEKKLAPCRQVIQNRLPKRFRHDNNGANIKKRELESFVSCFKPLACTRSNVRRCAIGRPLSKTRGEPASVLGSTRISGHHDCRKPSDLSVEMLSSSPSSEVSPASATSSPRWSDSTLPLMTKAPSSPDVPKSDTLPLSVSLCSKESSIYDASYGLQHLSHLRKTTETCGNVYHQTSLEQPTLLPAEVQQSMRLEAVTSLIHPSYKPWELSQGDNGRSVLVADRRTIASETSKGPVAIKALDTEPLRRVSSRHILAKEEPEASRPEISSRARGQRKSESCTSIGVRPRQDAQGLTTSLDPSLRFLSATGNASISPGALSTSVLNKRASYTLQTPAPASSARNVTEPGSWSQSKRWMSQTSKERMIFQRVTTNLFHLSANKSPFVPQSPAELTAFRAEMADIKKRRLSREVGWRIATLESRRARSKTSGEKAARLVPFLLGKRFKDTLSPVFAVPSCFAEHISQEETQWVPWPSMPEFKDEGDKRSLKHGRRLPLPRLGISALPMAVVSEGGNKAPWQMKTVKINSRFIHPTSDFAEQSDFFFYEPPLAECDVPYYLLKSIRAMEEELDD</sequence>
<organism evidence="2 3">
    <name type="scientific">Claviceps arundinis</name>
    <dbReference type="NCBI Taxonomy" id="1623583"/>
    <lineage>
        <taxon>Eukaryota</taxon>
        <taxon>Fungi</taxon>
        <taxon>Dikarya</taxon>
        <taxon>Ascomycota</taxon>
        <taxon>Pezizomycotina</taxon>
        <taxon>Sordariomycetes</taxon>
        <taxon>Hypocreomycetidae</taxon>
        <taxon>Hypocreales</taxon>
        <taxon>Clavicipitaceae</taxon>
        <taxon>Claviceps</taxon>
    </lineage>
</organism>
<reference evidence="2" key="1">
    <citation type="journal article" date="2020" name="bioRxiv">
        <title>Whole genome comparisons of ergot fungi reveals the divergence and evolution of species within the genus Claviceps are the result of varying mechanisms driving genome evolution and host range expansion.</title>
        <authorList>
            <person name="Wyka S.A."/>
            <person name="Mondo S.J."/>
            <person name="Liu M."/>
            <person name="Dettman J."/>
            <person name="Nalam V."/>
            <person name="Broders K.D."/>
        </authorList>
    </citation>
    <scope>NUCLEOTIDE SEQUENCE</scope>
    <source>
        <strain evidence="2">CCC 1102</strain>
    </source>
</reference>